<evidence type="ECO:0008006" key="4">
    <source>
        <dbReference type="Google" id="ProtNLM"/>
    </source>
</evidence>
<evidence type="ECO:0000313" key="3">
    <source>
        <dbReference type="Proteomes" id="UP000826573"/>
    </source>
</evidence>
<evidence type="ECO:0000256" key="1">
    <source>
        <dbReference type="SAM" id="MobiDB-lite"/>
    </source>
</evidence>
<feature type="compositionally biased region" description="Low complexity" evidence="1">
    <location>
        <begin position="60"/>
        <end position="75"/>
    </location>
</feature>
<accession>A0A9P8KWJ9</accession>
<feature type="region of interest" description="Disordered" evidence="1">
    <location>
        <begin position="16"/>
        <end position="75"/>
    </location>
</feature>
<organism evidence="2 3">
    <name type="scientific">Trichoderma semiorbis</name>
    <dbReference type="NCBI Taxonomy" id="1491008"/>
    <lineage>
        <taxon>Eukaryota</taxon>
        <taxon>Fungi</taxon>
        <taxon>Dikarya</taxon>
        <taxon>Ascomycota</taxon>
        <taxon>Pezizomycotina</taxon>
        <taxon>Sordariomycetes</taxon>
        <taxon>Hypocreomycetidae</taxon>
        <taxon>Hypocreales</taxon>
        <taxon>Hypocreaceae</taxon>
        <taxon>Trichoderma</taxon>
    </lineage>
</organism>
<feature type="compositionally biased region" description="Basic and acidic residues" evidence="1">
    <location>
        <begin position="16"/>
        <end position="27"/>
    </location>
</feature>
<dbReference type="AlphaFoldDB" id="A0A9P8KWJ9"/>
<gene>
    <name evidence="2" type="ORF">TsFJ059_005626</name>
</gene>
<reference evidence="2 3" key="1">
    <citation type="submission" date="2021-08" db="EMBL/GenBank/DDBJ databases">
        <title>The highly contiguous genome resource for Trichoderma semiorbis FJ059, a fungal antagonistic to plant pathogens.</title>
        <authorList>
            <person name="Liu T."/>
        </authorList>
    </citation>
    <scope>NUCLEOTIDE SEQUENCE [LARGE SCALE GENOMIC DNA]</scope>
    <source>
        <strain evidence="2 3">FJ059</strain>
    </source>
</reference>
<sequence length="117" mass="13000">MRDTWIPFVLGPQDDWSKVTNGEDRKRIQNRLSQRARRAQLKAKRSPPKTISARAVDDITTQSSPDTETSSSSVLSLVDDLNAESLLSSPDGSNTAYPSQRPVLMKTYPLSPSQLKL</sequence>
<comment type="caution">
    <text evidence="2">The sequence shown here is derived from an EMBL/GenBank/DDBJ whole genome shotgun (WGS) entry which is preliminary data.</text>
</comment>
<dbReference type="EMBL" id="JAIMJC010000002">
    <property type="protein sequence ID" value="KAH0531068.1"/>
    <property type="molecule type" value="Genomic_DNA"/>
</dbReference>
<dbReference type="Proteomes" id="UP000826573">
    <property type="component" value="Unassembled WGS sequence"/>
</dbReference>
<keyword evidence="3" id="KW-1185">Reference proteome</keyword>
<protein>
    <recommendedName>
        <fullName evidence="4">BZIP domain-containing protein</fullName>
    </recommendedName>
</protein>
<name>A0A9P8KWJ9_9HYPO</name>
<proteinExistence type="predicted"/>
<evidence type="ECO:0000313" key="2">
    <source>
        <dbReference type="EMBL" id="KAH0531068.1"/>
    </source>
</evidence>
<feature type="compositionally biased region" description="Basic residues" evidence="1">
    <location>
        <begin position="34"/>
        <end position="47"/>
    </location>
</feature>